<dbReference type="PANTHER" id="PTHR11707:SF28">
    <property type="entry name" value="60 KDA LYSOPHOSPHOLIPASE"/>
    <property type="match status" value="1"/>
</dbReference>
<evidence type="ECO:0000256" key="4">
    <source>
        <dbReference type="PIRSR" id="PIRSR001220-2"/>
    </source>
</evidence>
<feature type="domain" description="Asparaginase/glutaminase C-terminal" evidence="7">
    <location>
        <begin position="211"/>
        <end position="316"/>
    </location>
</feature>
<evidence type="ECO:0000313" key="9">
    <source>
        <dbReference type="EMBL" id="QPS01707.1"/>
    </source>
</evidence>
<dbReference type="InterPro" id="IPR006034">
    <property type="entry name" value="Asparaginase/glutaminase-like"/>
</dbReference>
<dbReference type="Proteomes" id="UP001069145">
    <property type="component" value="Unassembled WGS sequence"/>
</dbReference>
<feature type="binding site" evidence="4">
    <location>
        <position position="58"/>
    </location>
    <ligand>
        <name>substrate</name>
    </ligand>
</feature>
<feature type="domain" description="L-asparaginase N-terminal" evidence="6">
    <location>
        <begin position="5"/>
        <end position="193"/>
    </location>
</feature>
<dbReference type="Gene3D" id="3.40.50.1170">
    <property type="entry name" value="L-asparaginase, N-terminal domain"/>
    <property type="match status" value="1"/>
</dbReference>
<dbReference type="Gene3D" id="3.40.50.40">
    <property type="match status" value="1"/>
</dbReference>
<evidence type="ECO:0000313" key="8">
    <source>
        <dbReference type="EMBL" id="MCY3053588.1"/>
    </source>
</evidence>
<dbReference type="PROSITE" id="PS51732">
    <property type="entry name" value="ASN_GLN_ASE_3"/>
    <property type="match status" value="1"/>
</dbReference>
<reference evidence="9 10" key="1">
    <citation type="submission" date="2020-12" db="EMBL/GenBank/DDBJ databases">
        <title>FDA dAtabase for Regulatory Grade micrObial Sequences (FDA-ARGOS): Supporting development and validation of Infectious Disease Dx tests.</title>
        <authorList>
            <person name="Sproer C."/>
            <person name="Gronow S."/>
            <person name="Severitt S."/>
            <person name="Schroder I."/>
            <person name="Tallon L."/>
            <person name="Sadzewicz L."/>
            <person name="Zhao X."/>
            <person name="Boylan J."/>
            <person name="Ott S."/>
            <person name="Bowen H."/>
            <person name="Vavikolanu K."/>
            <person name="Mehta A."/>
            <person name="Aluvathingal J."/>
            <person name="Nadendla S."/>
            <person name="Lowell S."/>
            <person name="Myers T."/>
            <person name="Yan Y."/>
            <person name="Sichtig H."/>
        </authorList>
    </citation>
    <scope>NUCLEOTIDE SEQUENCE [LARGE SCALE GENOMIC DNA]</scope>
    <source>
        <strain evidence="9 10">FDAARGOS_911</strain>
    </source>
</reference>
<dbReference type="AlphaFoldDB" id="A0A0X8FG33"/>
<dbReference type="KEGG" id="aun:AWM73_08875"/>
<dbReference type="PIRSF" id="PIRSF500176">
    <property type="entry name" value="L_ASNase"/>
    <property type="match status" value="1"/>
</dbReference>
<name>A0A0X8FG33_9LACT</name>
<comment type="similarity">
    <text evidence="1">Belongs to the asparaginase 1 family.</text>
</comment>
<dbReference type="Proteomes" id="UP000594771">
    <property type="component" value="Chromosome"/>
</dbReference>
<evidence type="ECO:0000256" key="1">
    <source>
        <dbReference type="ARBA" id="ARBA00010518"/>
    </source>
</evidence>
<keyword evidence="11" id="KW-1185">Reference proteome</keyword>
<dbReference type="FunFam" id="3.40.50.1170:FF:000001">
    <property type="entry name" value="L-asparaginase 2"/>
    <property type="match status" value="1"/>
</dbReference>
<reference evidence="8" key="2">
    <citation type="submission" date="2022-09" db="EMBL/GenBank/DDBJ databases">
        <title>Aerococcus urinae taxonomy study.</title>
        <authorList>
            <person name="Christensen J."/>
            <person name="Senneby E."/>
        </authorList>
    </citation>
    <scope>NUCLEOTIDE SEQUENCE</scope>
    <source>
        <strain evidence="8">NLD-066-U95</strain>
    </source>
</reference>
<dbReference type="OrthoDB" id="9788068at2"/>
<dbReference type="PRINTS" id="PR00139">
    <property type="entry name" value="ASNGLNASE"/>
</dbReference>
<dbReference type="InterPro" id="IPR027473">
    <property type="entry name" value="L-asparaginase_C"/>
</dbReference>
<protein>
    <submittedName>
        <fullName evidence="9">Asparaginase</fullName>
    </submittedName>
</protein>
<dbReference type="InterPro" id="IPR004550">
    <property type="entry name" value="AsnASE_II"/>
</dbReference>
<evidence type="ECO:0000313" key="11">
    <source>
        <dbReference type="Proteomes" id="UP001069145"/>
    </source>
</evidence>
<keyword evidence="2" id="KW-0378">Hydrolase</keyword>
<dbReference type="Pfam" id="PF00710">
    <property type="entry name" value="Asparaginase"/>
    <property type="match status" value="1"/>
</dbReference>
<dbReference type="InterPro" id="IPR037152">
    <property type="entry name" value="L-asparaginase_N_sf"/>
</dbReference>
<feature type="active site" description="O-isoaspartyl threonine intermediate" evidence="3">
    <location>
        <position position="14"/>
    </location>
</feature>
<evidence type="ECO:0000313" key="10">
    <source>
        <dbReference type="Proteomes" id="UP000594771"/>
    </source>
</evidence>
<dbReference type="SMART" id="SM00870">
    <property type="entry name" value="Asparaginase"/>
    <property type="match status" value="1"/>
</dbReference>
<dbReference type="PIRSF" id="PIRSF001220">
    <property type="entry name" value="L-ASNase_gatD"/>
    <property type="match status" value="1"/>
</dbReference>
<dbReference type="GeneID" id="35766953"/>
<dbReference type="CDD" id="cd08964">
    <property type="entry name" value="L-asparaginase_II"/>
    <property type="match status" value="1"/>
</dbReference>
<dbReference type="EMBL" id="JAOTML010000006">
    <property type="protein sequence ID" value="MCY3053588.1"/>
    <property type="molecule type" value="Genomic_DNA"/>
</dbReference>
<sequence length="329" mass="35027">MTKKRIVLINLGGTITSVHTQAGGLQSGSLTGAELLKDMDLTSLAVDLKIKEVKSIPSNEMSLADMADIAQAIEAEIDQGAQGIVLTHGTDTMEETSYFVDLLLDTPVPVVFTGSQLSSQDLGYDGFSNIRDAILTAASDDSCGKGTLLVFNQCIFTVNDVVKNNSIGLHAFESVNAGPLGVTYGGRAHYFRDYHPVAKFPVHLEQSFSPNVYLVKASLDFNPKMITALVEAGAEGFVLEGFGVGSLPPVLQDILAQVIQAGIPVVLVAKANRGGVHKVYASKGAAIQLEKVGVILDQGYLNGQHARLKLIAMLNSPLKDNIAGNWNKY</sequence>
<dbReference type="PROSITE" id="PS00917">
    <property type="entry name" value="ASN_GLN_ASE_2"/>
    <property type="match status" value="1"/>
</dbReference>
<evidence type="ECO:0000259" key="7">
    <source>
        <dbReference type="Pfam" id="PF17763"/>
    </source>
</evidence>
<dbReference type="RefSeq" id="WP_060779012.1">
    <property type="nucleotide sequence ID" value="NZ_CAJHLF010000006.1"/>
</dbReference>
<dbReference type="SFLD" id="SFLDS00057">
    <property type="entry name" value="Glutaminase/Asparaginase"/>
    <property type="match status" value="1"/>
</dbReference>
<evidence type="ECO:0000259" key="6">
    <source>
        <dbReference type="Pfam" id="PF00710"/>
    </source>
</evidence>
<dbReference type="GO" id="GO:0006528">
    <property type="term" value="P:asparagine metabolic process"/>
    <property type="evidence" value="ECO:0007669"/>
    <property type="project" value="InterPro"/>
</dbReference>
<evidence type="ECO:0000256" key="3">
    <source>
        <dbReference type="PIRSR" id="PIRSR001220-1"/>
    </source>
</evidence>
<gene>
    <name evidence="9" type="ORF">I6G68_01135</name>
    <name evidence="8" type="ORF">ODY43_06260</name>
</gene>
<evidence type="ECO:0000256" key="5">
    <source>
        <dbReference type="PROSITE-ProRule" id="PRU10100"/>
    </source>
</evidence>
<dbReference type="InterPro" id="IPR040919">
    <property type="entry name" value="Asparaginase_C"/>
</dbReference>
<dbReference type="InterPro" id="IPR036152">
    <property type="entry name" value="Asp/glu_Ase-like_sf"/>
</dbReference>
<dbReference type="InterPro" id="IPR027475">
    <property type="entry name" value="Asparaginase/glutaminase_AS2"/>
</dbReference>
<dbReference type="PANTHER" id="PTHR11707">
    <property type="entry name" value="L-ASPARAGINASE"/>
    <property type="match status" value="1"/>
</dbReference>
<dbReference type="EMBL" id="CP065662">
    <property type="protein sequence ID" value="QPS01707.1"/>
    <property type="molecule type" value="Genomic_DNA"/>
</dbReference>
<dbReference type="SUPFAM" id="SSF53774">
    <property type="entry name" value="Glutaminase/Asparaginase"/>
    <property type="match status" value="1"/>
</dbReference>
<dbReference type="Pfam" id="PF17763">
    <property type="entry name" value="Asparaginase_C"/>
    <property type="match status" value="1"/>
</dbReference>
<dbReference type="GO" id="GO:0004067">
    <property type="term" value="F:asparaginase activity"/>
    <property type="evidence" value="ECO:0007669"/>
    <property type="project" value="UniProtKB-UniRule"/>
</dbReference>
<dbReference type="InterPro" id="IPR027474">
    <property type="entry name" value="L-asparaginase_N"/>
</dbReference>
<feature type="binding site" evidence="4">
    <location>
        <begin position="90"/>
        <end position="91"/>
    </location>
    <ligand>
        <name>substrate</name>
    </ligand>
</feature>
<accession>A0A0X8FG33</accession>
<feature type="active site" evidence="5">
    <location>
        <position position="90"/>
    </location>
</feature>
<evidence type="ECO:0000256" key="2">
    <source>
        <dbReference type="ARBA" id="ARBA00022801"/>
    </source>
</evidence>
<organism evidence="9 10">
    <name type="scientific">Aerococcus urinae</name>
    <dbReference type="NCBI Taxonomy" id="1376"/>
    <lineage>
        <taxon>Bacteria</taxon>
        <taxon>Bacillati</taxon>
        <taxon>Bacillota</taxon>
        <taxon>Bacilli</taxon>
        <taxon>Lactobacillales</taxon>
        <taxon>Aerococcaceae</taxon>
        <taxon>Aerococcus</taxon>
    </lineage>
</organism>
<proteinExistence type="inferred from homology"/>